<proteinExistence type="inferred from homology"/>
<dbReference type="Proteomes" id="UP001164693">
    <property type="component" value="Chromosome"/>
</dbReference>
<evidence type="ECO:0000256" key="5">
    <source>
        <dbReference type="ARBA" id="ARBA00023010"/>
    </source>
</evidence>
<feature type="transmembrane region" description="Helical" evidence="7">
    <location>
        <begin position="95"/>
        <end position="116"/>
    </location>
</feature>
<name>A0ABY7K0Y5_9ACTN</name>
<keyword evidence="3 7" id="KW-0653">Protein transport</keyword>
<evidence type="ECO:0000256" key="6">
    <source>
        <dbReference type="ARBA" id="ARBA00023136"/>
    </source>
</evidence>
<comment type="function">
    <text evidence="7">Part of the twin-arginine translocation (Tat) system that transports large folded proteins containing a characteristic twin-arginine motif in their signal peptide across membranes. Together with TatB, TatC is part of a receptor directly interacting with Tat signal peptides.</text>
</comment>
<dbReference type="RefSeq" id="WP_269443579.1">
    <property type="nucleotide sequence ID" value="NZ_CP097463.1"/>
</dbReference>
<dbReference type="PANTHER" id="PTHR30371">
    <property type="entry name" value="SEC-INDEPENDENT PROTEIN TRANSLOCASE PROTEIN TATC"/>
    <property type="match status" value="1"/>
</dbReference>
<feature type="transmembrane region" description="Helical" evidence="7">
    <location>
        <begin position="174"/>
        <end position="203"/>
    </location>
</feature>
<keyword evidence="7" id="KW-0813">Transport</keyword>
<dbReference type="PRINTS" id="PR01840">
    <property type="entry name" value="TATCFAMILY"/>
</dbReference>
<protein>
    <recommendedName>
        <fullName evidence="7">Sec-independent protein translocase protein TatC</fullName>
    </recommendedName>
</protein>
<dbReference type="HAMAP" id="MF_00902">
    <property type="entry name" value="TatC"/>
    <property type="match status" value="1"/>
</dbReference>
<keyword evidence="2 7" id="KW-0812">Transmembrane</keyword>
<feature type="transmembrane region" description="Helical" evidence="7">
    <location>
        <begin position="32"/>
        <end position="50"/>
    </location>
</feature>
<keyword evidence="10" id="KW-1185">Reference proteome</keyword>
<feature type="transmembrane region" description="Helical" evidence="7">
    <location>
        <begin position="128"/>
        <end position="150"/>
    </location>
</feature>
<dbReference type="EMBL" id="CP097463">
    <property type="protein sequence ID" value="WAX57044.1"/>
    <property type="molecule type" value="Genomic_DNA"/>
</dbReference>
<keyword evidence="6 7" id="KW-0472">Membrane</keyword>
<feature type="transmembrane region" description="Helical" evidence="7">
    <location>
        <begin position="215"/>
        <end position="232"/>
    </location>
</feature>
<keyword evidence="7" id="KW-1003">Cell membrane</keyword>
<accession>A0ABY7K0Y5</accession>
<evidence type="ECO:0000313" key="10">
    <source>
        <dbReference type="Proteomes" id="UP001164693"/>
    </source>
</evidence>
<reference evidence="9" key="1">
    <citation type="submission" date="2022-05" db="EMBL/GenBank/DDBJ databases">
        <title>Jatrophihabitans sp. SB3-54 whole genome sequence.</title>
        <authorList>
            <person name="Suh M.K."/>
            <person name="Eom M.K."/>
            <person name="Kim J.S."/>
            <person name="Kim H.S."/>
            <person name="Do H.E."/>
            <person name="Shin Y.K."/>
            <person name="Lee J.-S."/>
        </authorList>
    </citation>
    <scope>NUCLEOTIDE SEQUENCE</scope>
    <source>
        <strain evidence="9">SB3-54</strain>
    </source>
</reference>
<comment type="similarity">
    <text evidence="7">Belongs to the TatC family.</text>
</comment>
<feature type="transmembrane region" description="Helical" evidence="7">
    <location>
        <begin position="238"/>
        <end position="256"/>
    </location>
</feature>
<evidence type="ECO:0000256" key="8">
    <source>
        <dbReference type="SAM" id="MobiDB-lite"/>
    </source>
</evidence>
<dbReference type="NCBIfam" id="TIGR00945">
    <property type="entry name" value="tatC"/>
    <property type="match status" value="1"/>
</dbReference>
<evidence type="ECO:0000256" key="4">
    <source>
        <dbReference type="ARBA" id="ARBA00022989"/>
    </source>
</evidence>
<evidence type="ECO:0000256" key="7">
    <source>
        <dbReference type="HAMAP-Rule" id="MF_00902"/>
    </source>
</evidence>
<dbReference type="InterPro" id="IPR002033">
    <property type="entry name" value="TatC"/>
</dbReference>
<dbReference type="Pfam" id="PF00902">
    <property type="entry name" value="TatC"/>
    <property type="match status" value="1"/>
</dbReference>
<dbReference type="PANTHER" id="PTHR30371:SF0">
    <property type="entry name" value="SEC-INDEPENDENT PROTEIN TRANSLOCASE PROTEIN TATC, CHLOROPLASTIC-RELATED"/>
    <property type="match status" value="1"/>
</dbReference>
<sequence length="296" mass="32905">MPTLFRRTRARRANPDGRMSVMDHLRELRRRLILVVVIIALGGVLGWLFYTPILDFLKHPYCSVSPKYRYTPQGGGKCTLIYHGVLDGFTARLKISVIAGAVLTGPFWLYQIWAFITPGLRRNERKYTRWFITMSSLLFVSGMALAYVVLAKGLNVVLHAAGPGTQALLTVNDYISFVTLMLIVFGAAFELPLLVVMANLAGVLSGKLLKKSQRLGVFLIFLFAAVATPSTDPFTMCAMALPMVLLFEASVLFAVVHDKRKAQRKAADARLEQLDDDTPSHVESLPEPLESWSDTT</sequence>
<evidence type="ECO:0000256" key="1">
    <source>
        <dbReference type="ARBA" id="ARBA00004141"/>
    </source>
</evidence>
<comment type="subunit">
    <text evidence="7">The Tat system comprises two distinct complexes: a TatABC complex, containing multiple copies of TatA, TatB and TatC subunits, and a separate TatA complex, containing only TatA subunits. Substrates initially bind to the TatABC complex, which probably triggers association of the separate TatA complex to form the active translocon.</text>
</comment>
<keyword evidence="5 7" id="KW-0811">Translocation</keyword>
<keyword evidence="4 7" id="KW-1133">Transmembrane helix</keyword>
<evidence type="ECO:0000313" key="9">
    <source>
        <dbReference type="EMBL" id="WAX57044.1"/>
    </source>
</evidence>
<evidence type="ECO:0000256" key="2">
    <source>
        <dbReference type="ARBA" id="ARBA00022692"/>
    </source>
</evidence>
<gene>
    <name evidence="7 9" type="primary">tatC</name>
    <name evidence="9" type="ORF">M6B22_21375</name>
</gene>
<organism evidence="9 10">
    <name type="scientific">Jatrophihabitans cynanchi</name>
    <dbReference type="NCBI Taxonomy" id="2944128"/>
    <lineage>
        <taxon>Bacteria</taxon>
        <taxon>Bacillati</taxon>
        <taxon>Actinomycetota</taxon>
        <taxon>Actinomycetes</taxon>
        <taxon>Jatrophihabitantales</taxon>
        <taxon>Jatrophihabitantaceae</taxon>
        <taxon>Jatrophihabitans</taxon>
    </lineage>
</organism>
<comment type="subcellular location">
    <subcellularLocation>
        <location evidence="7">Cell membrane</location>
        <topology evidence="7">Multi-pass membrane protein</topology>
    </subcellularLocation>
    <subcellularLocation>
        <location evidence="1">Membrane</location>
        <topology evidence="1">Multi-pass membrane protein</topology>
    </subcellularLocation>
</comment>
<feature type="region of interest" description="Disordered" evidence="8">
    <location>
        <begin position="267"/>
        <end position="296"/>
    </location>
</feature>
<evidence type="ECO:0000256" key="3">
    <source>
        <dbReference type="ARBA" id="ARBA00022927"/>
    </source>
</evidence>